<keyword evidence="2 4" id="KW-0442">Lipid degradation</keyword>
<dbReference type="EMBL" id="VWPK01000028">
    <property type="protein sequence ID" value="KAA5610775.1"/>
    <property type="molecule type" value="Genomic_DNA"/>
</dbReference>
<sequence>MRLPAQFGSGVTAGAPRHQALRMHSTDADRHRMDHVALQHKTPKCVGGAASGYPVMIRIRRANERRRPDVLPVTLALEGGGAMGAFAWGAIERLLDAPGLRIGAVSGASAGAMNAALLVQGLATGGAAEAKRLLELFWRRVAVAAGSLDGPTEAWFHMLSSAMAPVVGALRGATNSWAPGPAGANPLAGVLEGVLDPTAFGRPGAPTLVVSATRVRTGEARLFRDGEVTPEVLLASACLPQLFPPVEIDGEIYWDGGYSSNPPVRPLIEAGAPPDIVIVRTTPIERPEVPASAARIQERTHEIAFGTALRQELRSLAVAQVLLSGMHTLPPPLARLRAARLHMIGAEEEFREVAARSKLYPTWAFLQRMRGLGAEAVDRFLAEQGDALGRRSTMGLCRFARPLLPDLAGDGVRPA</sequence>
<protein>
    <submittedName>
        <fullName evidence="6">Patatin-like phospholipase family protein</fullName>
    </submittedName>
</protein>
<feature type="short sequence motif" description="GXSXG" evidence="4">
    <location>
        <begin position="107"/>
        <end position="111"/>
    </location>
</feature>
<dbReference type="Pfam" id="PF01734">
    <property type="entry name" value="Patatin"/>
    <property type="match status" value="1"/>
</dbReference>
<organism evidence="6 7">
    <name type="scientific">Rhodovastum atsumiense</name>
    <dbReference type="NCBI Taxonomy" id="504468"/>
    <lineage>
        <taxon>Bacteria</taxon>
        <taxon>Pseudomonadati</taxon>
        <taxon>Pseudomonadota</taxon>
        <taxon>Alphaproteobacteria</taxon>
        <taxon>Acetobacterales</taxon>
        <taxon>Acetobacteraceae</taxon>
        <taxon>Rhodovastum</taxon>
    </lineage>
</organism>
<feature type="short sequence motif" description="GXGXXG" evidence="4">
    <location>
        <begin position="79"/>
        <end position="84"/>
    </location>
</feature>
<evidence type="ECO:0000256" key="3">
    <source>
        <dbReference type="ARBA" id="ARBA00023098"/>
    </source>
</evidence>
<evidence type="ECO:0000313" key="6">
    <source>
        <dbReference type="EMBL" id="KAA5610775.1"/>
    </source>
</evidence>
<dbReference type="InterPro" id="IPR002641">
    <property type="entry name" value="PNPLA_dom"/>
</dbReference>
<feature type="domain" description="PNPLA" evidence="5">
    <location>
        <begin position="75"/>
        <end position="268"/>
    </location>
</feature>
<evidence type="ECO:0000256" key="4">
    <source>
        <dbReference type="PROSITE-ProRule" id="PRU01161"/>
    </source>
</evidence>
<feature type="active site" description="Nucleophile" evidence="4">
    <location>
        <position position="109"/>
    </location>
</feature>
<feature type="active site" description="Proton acceptor" evidence="4">
    <location>
        <position position="255"/>
    </location>
</feature>
<dbReference type="GO" id="GO:0016042">
    <property type="term" value="P:lipid catabolic process"/>
    <property type="evidence" value="ECO:0007669"/>
    <property type="project" value="UniProtKB-UniRule"/>
</dbReference>
<dbReference type="PANTHER" id="PTHR14226">
    <property type="entry name" value="NEUROPATHY TARGET ESTERASE/SWISS CHEESE D.MELANOGASTER"/>
    <property type="match status" value="1"/>
</dbReference>
<comment type="caution">
    <text evidence="6">The sequence shown here is derived from an EMBL/GenBank/DDBJ whole genome shotgun (WGS) entry which is preliminary data.</text>
</comment>
<dbReference type="InterPro" id="IPR016035">
    <property type="entry name" value="Acyl_Trfase/lysoPLipase"/>
</dbReference>
<reference evidence="6 7" key="1">
    <citation type="submission" date="2019-09" db="EMBL/GenBank/DDBJ databases">
        <title>Genome sequence of Rhodovastum atsumiense, a diverse member of the Acetobacteraceae family of non-sulfur purple photosynthetic bacteria.</title>
        <authorList>
            <person name="Meyer T."/>
            <person name="Kyndt J."/>
        </authorList>
    </citation>
    <scope>NUCLEOTIDE SEQUENCE [LARGE SCALE GENOMIC DNA]</scope>
    <source>
        <strain evidence="6 7">DSM 21279</strain>
    </source>
</reference>
<dbReference type="PANTHER" id="PTHR14226:SF78">
    <property type="entry name" value="SLR0060 PROTEIN"/>
    <property type="match status" value="1"/>
</dbReference>
<dbReference type="SUPFAM" id="SSF52151">
    <property type="entry name" value="FabD/lysophospholipase-like"/>
    <property type="match status" value="1"/>
</dbReference>
<keyword evidence="1 4" id="KW-0378">Hydrolase</keyword>
<proteinExistence type="predicted"/>
<dbReference type="Proteomes" id="UP000325255">
    <property type="component" value="Unassembled WGS sequence"/>
</dbReference>
<dbReference type="PROSITE" id="PS51635">
    <property type="entry name" value="PNPLA"/>
    <property type="match status" value="1"/>
</dbReference>
<dbReference type="OrthoDB" id="7251489at2"/>
<accession>A0A5M6ITK0</accession>
<name>A0A5M6ITK0_9PROT</name>
<keyword evidence="7" id="KW-1185">Reference proteome</keyword>
<feature type="short sequence motif" description="DGA/G" evidence="4">
    <location>
        <begin position="255"/>
        <end position="257"/>
    </location>
</feature>
<dbReference type="GO" id="GO:0016787">
    <property type="term" value="F:hydrolase activity"/>
    <property type="evidence" value="ECO:0007669"/>
    <property type="project" value="UniProtKB-UniRule"/>
</dbReference>
<keyword evidence="3 4" id="KW-0443">Lipid metabolism</keyword>
<evidence type="ECO:0000256" key="1">
    <source>
        <dbReference type="ARBA" id="ARBA00022801"/>
    </source>
</evidence>
<evidence type="ECO:0000313" key="7">
    <source>
        <dbReference type="Proteomes" id="UP000325255"/>
    </source>
</evidence>
<dbReference type="AlphaFoldDB" id="A0A5M6ITK0"/>
<evidence type="ECO:0000259" key="5">
    <source>
        <dbReference type="PROSITE" id="PS51635"/>
    </source>
</evidence>
<evidence type="ECO:0000256" key="2">
    <source>
        <dbReference type="ARBA" id="ARBA00022963"/>
    </source>
</evidence>
<dbReference type="InterPro" id="IPR050301">
    <property type="entry name" value="NTE"/>
</dbReference>
<dbReference type="Gene3D" id="3.40.1090.10">
    <property type="entry name" value="Cytosolic phospholipase A2 catalytic domain"/>
    <property type="match status" value="2"/>
</dbReference>
<gene>
    <name evidence="6" type="ORF">F1189_17770</name>
</gene>